<name>A0A1S1R645_9ACTN</name>
<proteinExistence type="predicted"/>
<dbReference type="AlphaFoldDB" id="A0A1S1R645"/>
<gene>
    <name evidence="1" type="ORF">BBK14_32500</name>
</gene>
<dbReference type="Proteomes" id="UP000179769">
    <property type="component" value="Unassembled WGS sequence"/>
</dbReference>
<keyword evidence="2" id="KW-1185">Reference proteome</keyword>
<evidence type="ECO:0000313" key="2">
    <source>
        <dbReference type="Proteomes" id="UP000179769"/>
    </source>
</evidence>
<protein>
    <submittedName>
        <fullName evidence="1">Uncharacterized protein</fullName>
    </submittedName>
</protein>
<evidence type="ECO:0000313" key="1">
    <source>
        <dbReference type="EMBL" id="OHV40762.1"/>
    </source>
</evidence>
<organism evidence="1 2">
    <name type="scientific">Parafrankia soli</name>
    <dbReference type="NCBI Taxonomy" id="2599596"/>
    <lineage>
        <taxon>Bacteria</taxon>
        <taxon>Bacillati</taxon>
        <taxon>Actinomycetota</taxon>
        <taxon>Actinomycetes</taxon>
        <taxon>Frankiales</taxon>
        <taxon>Frankiaceae</taxon>
        <taxon>Parafrankia</taxon>
    </lineage>
</organism>
<dbReference type="EMBL" id="MAXA01000067">
    <property type="protein sequence ID" value="OHV40762.1"/>
    <property type="molecule type" value="Genomic_DNA"/>
</dbReference>
<reference evidence="2" key="1">
    <citation type="submission" date="2016-07" db="EMBL/GenBank/DDBJ databases">
        <title>Frankia sp. NRRL B-16219 Genome sequencing.</title>
        <authorList>
            <person name="Ghodhbane-Gtari F."/>
            <person name="Swanson E."/>
            <person name="Gueddou A."/>
            <person name="Louati M."/>
            <person name="Nouioui I."/>
            <person name="Hezbri K."/>
            <person name="Abebe-Akele F."/>
            <person name="Simpson S."/>
            <person name="Morris K."/>
            <person name="Thomas K."/>
            <person name="Gtari M."/>
            <person name="Tisa L.S."/>
        </authorList>
    </citation>
    <scope>NUCLEOTIDE SEQUENCE [LARGE SCALE GENOMIC DNA]</scope>
    <source>
        <strain evidence="2">NRRL B-16219</strain>
    </source>
</reference>
<comment type="caution">
    <text evidence="1">The sequence shown here is derived from an EMBL/GenBank/DDBJ whole genome shotgun (WGS) entry which is preliminary data.</text>
</comment>
<sequence length="320" mass="34884">MPGAVSPGGSQLTEFIEYSVRADDTSDSGPTLSTIGGELYIGWTGENNHFVNIMPIVRLPDGQMYFDGERKAILSNRAGGGPALCPSEVAGEGALVWAVDNPQGELNGIIGATLNGNLNETRELVSFEWTDHSPAAELWVKEVNVAWTGSNNLQINCAPLTWEDSGWTFSSARKSISTETTPYEPALSWRPAPNRMYVGWTGEGDHELNLMYCQGLDWGTPQRRTDFDRGTKRTFAEYSDGGPAIRVQAATMIFLYRGSGNENLNLLRVDLDDGSVIAKNISGHLSSYRPAITGLDGVKYVAWTGLDDHLYVGRVARDMA</sequence>
<accession>A0A1S1R645</accession>